<protein>
    <submittedName>
        <fullName evidence="7">Class I SAM-dependent RNA methyltransferase</fullName>
    </submittedName>
</protein>
<dbReference type="InterPro" id="IPR012340">
    <property type="entry name" value="NA-bd_OB-fold"/>
</dbReference>
<evidence type="ECO:0000256" key="4">
    <source>
        <dbReference type="ARBA" id="ARBA00022691"/>
    </source>
</evidence>
<dbReference type="Gene3D" id="2.40.50.1070">
    <property type="match status" value="1"/>
</dbReference>
<dbReference type="GO" id="GO:0051539">
    <property type="term" value="F:4 iron, 4 sulfur cluster binding"/>
    <property type="evidence" value="ECO:0007669"/>
    <property type="project" value="UniProtKB-KW"/>
</dbReference>
<dbReference type="PANTHER" id="PTHR11061">
    <property type="entry name" value="RNA M5U METHYLTRANSFERASE"/>
    <property type="match status" value="1"/>
</dbReference>
<keyword evidence="8" id="KW-1185">Reference proteome</keyword>
<dbReference type="PROSITE" id="PS51687">
    <property type="entry name" value="SAM_MT_RNA_M5U"/>
    <property type="match status" value="1"/>
</dbReference>
<evidence type="ECO:0000313" key="7">
    <source>
        <dbReference type="EMBL" id="QKE92599.1"/>
    </source>
</evidence>
<accession>A0A6M8HVH1</accession>
<dbReference type="SUPFAM" id="SSF50249">
    <property type="entry name" value="Nucleic acid-binding proteins"/>
    <property type="match status" value="1"/>
</dbReference>
<reference evidence="7 8" key="1">
    <citation type="journal article" date="2014" name="World J. Microbiol. Biotechnol.">
        <title>Biodiversity and physiological characteristics of Antarctic and Arctic lichens-associated bacteria.</title>
        <authorList>
            <person name="Lee Y.M."/>
            <person name="Kim E.H."/>
            <person name="Lee H.K."/>
            <person name="Hong S.G."/>
        </authorList>
    </citation>
    <scope>NUCLEOTIDE SEQUENCE [LARGE SCALE GENOMIC DNA]</scope>
    <source>
        <strain evidence="7 8">PAMC 26569</strain>
    </source>
</reference>
<dbReference type="PANTHER" id="PTHR11061:SF49">
    <property type="entry name" value="23S RRNA (URACIL(1939)-C(5))-METHYLTRANSFERASE RLMD"/>
    <property type="match status" value="1"/>
</dbReference>
<evidence type="ECO:0000256" key="6">
    <source>
        <dbReference type="PROSITE-ProRule" id="PRU01024"/>
    </source>
</evidence>
<dbReference type="SUPFAM" id="SSF53335">
    <property type="entry name" value="S-adenosyl-L-methionine-dependent methyltransferases"/>
    <property type="match status" value="1"/>
</dbReference>
<dbReference type="EMBL" id="CP053708">
    <property type="protein sequence ID" value="QKE92599.1"/>
    <property type="molecule type" value="Genomic_DNA"/>
</dbReference>
<keyword evidence="1" id="KW-0479">Metal-binding</keyword>
<dbReference type="Gene3D" id="3.40.50.150">
    <property type="entry name" value="Vaccinia Virus protein VP39"/>
    <property type="match status" value="1"/>
</dbReference>
<dbReference type="GO" id="GO:0070475">
    <property type="term" value="P:rRNA base methylation"/>
    <property type="evidence" value="ECO:0007669"/>
    <property type="project" value="TreeGrafter"/>
</dbReference>
<dbReference type="Gene3D" id="2.40.50.140">
    <property type="entry name" value="Nucleic acid-binding proteins"/>
    <property type="match status" value="1"/>
</dbReference>
<gene>
    <name evidence="7" type="ORF">HN018_11240</name>
</gene>
<evidence type="ECO:0000256" key="5">
    <source>
        <dbReference type="ARBA" id="ARBA00023014"/>
    </source>
</evidence>
<keyword evidence="1" id="KW-0408">Iron</keyword>
<dbReference type="Proteomes" id="UP000500767">
    <property type="component" value="Chromosome"/>
</dbReference>
<feature type="binding site" evidence="6">
    <location>
        <position position="288"/>
    </location>
    <ligand>
        <name>S-adenosyl-L-methionine</name>
        <dbReference type="ChEBI" id="CHEBI:59789"/>
    </ligand>
</feature>
<keyword evidence="3 6" id="KW-0808">Transferase</keyword>
<feature type="active site" description="Nucleophile" evidence="6">
    <location>
        <position position="378"/>
    </location>
</feature>
<evidence type="ECO:0000256" key="3">
    <source>
        <dbReference type="ARBA" id="ARBA00022679"/>
    </source>
</evidence>
<evidence type="ECO:0000256" key="2">
    <source>
        <dbReference type="ARBA" id="ARBA00022603"/>
    </source>
</evidence>
<dbReference type="CDD" id="cd02440">
    <property type="entry name" value="AdoMet_MTases"/>
    <property type="match status" value="1"/>
</dbReference>
<keyword evidence="1" id="KW-0004">4Fe-4S</keyword>
<keyword evidence="4 6" id="KW-0949">S-adenosyl-L-methionine</keyword>
<proteinExistence type="inferred from homology"/>
<keyword evidence="2 6" id="KW-0489">Methyltransferase</keyword>
<evidence type="ECO:0000256" key="1">
    <source>
        <dbReference type="ARBA" id="ARBA00022485"/>
    </source>
</evidence>
<dbReference type="Pfam" id="PF05958">
    <property type="entry name" value="tRNA_U5-meth_tr"/>
    <property type="match status" value="1"/>
</dbReference>
<dbReference type="KEGG" id="lck:HN018_11240"/>
<dbReference type="AlphaFoldDB" id="A0A6M8HVH1"/>
<dbReference type="InterPro" id="IPR029063">
    <property type="entry name" value="SAM-dependent_MTases_sf"/>
</dbReference>
<feature type="binding site" evidence="6">
    <location>
        <position position="308"/>
    </location>
    <ligand>
        <name>S-adenosyl-L-methionine</name>
        <dbReference type="ChEBI" id="CHEBI:59789"/>
    </ligand>
</feature>
<comment type="similarity">
    <text evidence="6">Belongs to the class I-like SAM-binding methyltransferase superfamily. RNA M5U methyltransferase family.</text>
</comment>
<dbReference type="InterPro" id="IPR010280">
    <property type="entry name" value="U5_MeTrfase_fam"/>
</dbReference>
<sequence length="434" mass="45973">MANPSFTARIDSLGIEGDGVSRERGAPVHVRYALGGETVSARTIGRGRATATEILSPSPDRVVPPCSLFFECGGCVLQHLDRAALLSWKTGLVGDALRNAGFTVPAGIKATQSPPRTRRRMDMAVRRGPDGVIVGLHVRGSDEVIALTECHVLIPQLFTLIAPLQAVLTRLQGLRRIGSASVNLLDSGPDILLSSDAPLVPRDRTILAEFALTNGVPRIAWQLEGGRAVPETICSIAPATHSFSGATLSPPTGTFLQATIEGEHAITDAVLAALPARLPRSARVVELYAGCGTISFPLSERARVIAYEGNPLSVGCLRTAGAGRRVEVHLRDLNRQPVMARDFAGATAIVLDPPHSGAGAQARELATSGVPNIIYVSCNPTALAQDAKLLADAGYKLQQVTVIDQFLWSARAESVSLFTKTIATRRGPLVRPPR</sequence>
<organism evidence="7 8">
    <name type="scientific">Lichenicola cladoniae</name>
    <dbReference type="NCBI Taxonomy" id="1484109"/>
    <lineage>
        <taxon>Bacteria</taxon>
        <taxon>Pseudomonadati</taxon>
        <taxon>Pseudomonadota</taxon>
        <taxon>Alphaproteobacteria</taxon>
        <taxon>Acetobacterales</taxon>
        <taxon>Acetobacteraceae</taxon>
        <taxon>Lichenicola</taxon>
    </lineage>
</organism>
<dbReference type="GO" id="GO:0070041">
    <property type="term" value="F:rRNA (uridine-C5-)-methyltransferase activity"/>
    <property type="evidence" value="ECO:0007669"/>
    <property type="project" value="TreeGrafter"/>
</dbReference>
<feature type="binding site" evidence="6">
    <location>
        <position position="352"/>
    </location>
    <ligand>
        <name>S-adenosyl-L-methionine</name>
        <dbReference type="ChEBI" id="CHEBI:59789"/>
    </ligand>
</feature>
<keyword evidence="5" id="KW-0411">Iron-sulfur</keyword>
<feature type="binding site" evidence="6">
    <location>
        <position position="257"/>
    </location>
    <ligand>
        <name>S-adenosyl-L-methionine</name>
        <dbReference type="ChEBI" id="CHEBI:59789"/>
    </ligand>
</feature>
<evidence type="ECO:0000313" key="8">
    <source>
        <dbReference type="Proteomes" id="UP000500767"/>
    </source>
</evidence>
<name>A0A6M8HVH1_9PROT</name>